<dbReference type="Proteomes" id="UP000066480">
    <property type="component" value="Chromosome"/>
</dbReference>
<gene>
    <name evidence="3" type="ORF">VV02_19590</name>
</gene>
<evidence type="ECO:0000256" key="2">
    <source>
        <dbReference type="SAM" id="SignalP"/>
    </source>
</evidence>
<proteinExistence type="predicted"/>
<feature type="region of interest" description="Disordered" evidence="1">
    <location>
        <begin position="14"/>
        <end position="79"/>
    </location>
</feature>
<keyword evidence="2" id="KW-0732">Signal</keyword>
<accession>A0A0K1JLS2</accession>
<keyword evidence="4" id="KW-1185">Reference proteome</keyword>
<feature type="compositionally biased region" description="Low complexity" evidence="1">
    <location>
        <begin position="18"/>
        <end position="64"/>
    </location>
</feature>
<dbReference type="STRING" id="571913.VV02_19590"/>
<sequence>MLGVLTLLLAACSSGSGTAEPSTSPTVSSSAARPSATASATASTAPTTAADPTALDDTTDFADPSNPDNWDEYDDGPDEHVKVDPGGTGYVIKTSTDGMALLTSQSFAHVRASDVSVSMRTVSHATPADTYVGVACMSQLNTDGSMKTWYSLSYNGAGHMAIVKSSGDRDTLLAEGKIPNYRASHPPTVDIRCRRTPAGVELSATVAGSRVVRTTAKVNPLPAGEVFLQVANGRQRDKSGSKIDRWVMSLRGTTKTQ</sequence>
<feature type="chain" id="PRO_5039068269" description="Lipoprotein" evidence="2">
    <location>
        <begin position="20"/>
        <end position="257"/>
    </location>
</feature>
<feature type="signal peptide" evidence="2">
    <location>
        <begin position="1"/>
        <end position="19"/>
    </location>
</feature>
<reference evidence="3 4" key="1">
    <citation type="submission" date="2015-03" db="EMBL/GenBank/DDBJ databases">
        <title>Luteipulveratus halotolerans sp. nov., a novel actinobacterium (Dermacoccaceae) from Sarawak, Malaysia.</title>
        <authorList>
            <person name="Juboi H."/>
            <person name="Basik A."/>
            <person name="Shamsul S.S."/>
            <person name="Arnold P."/>
            <person name="Schmitt E.K."/>
            <person name="Sanglier J.-J."/>
            <person name="Yeo T."/>
        </authorList>
    </citation>
    <scope>NUCLEOTIDE SEQUENCE [LARGE SCALE GENOMIC DNA]</scope>
    <source>
        <strain evidence="3 4">MN07-A0370</strain>
    </source>
</reference>
<dbReference type="KEGG" id="lmoi:VV02_19590"/>
<evidence type="ECO:0000256" key="1">
    <source>
        <dbReference type="SAM" id="MobiDB-lite"/>
    </source>
</evidence>
<evidence type="ECO:0000313" key="3">
    <source>
        <dbReference type="EMBL" id="AKU17530.1"/>
    </source>
</evidence>
<evidence type="ECO:0008006" key="5">
    <source>
        <dbReference type="Google" id="ProtNLM"/>
    </source>
</evidence>
<protein>
    <recommendedName>
        <fullName evidence="5">Lipoprotein</fullName>
    </recommendedName>
</protein>
<name>A0A0K1JLS2_9MICO</name>
<evidence type="ECO:0000313" key="4">
    <source>
        <dbReference type="Proteomes" id="UP000066480"/>
    </source>
</evidence>
<dbReference type="EMBL" id="CP011112">
    <property type="protein sequence ID" value="AKU17530.1"/>
    <property type="molecule type" value="Genomic_DNA"/>
</dbReference>
<dbReference type="AlphaFoldDB" id="A0A0K1JLS2"/>
<organism evidence="3 4">
    <name type="scientific">Luteipulveratus mongoliensis</name>
    <dbReference type="NCBI Taxonomy" id="571913"/>
    <lineage>
        <taxon>Bacteria</taxon>
        <taxon>Bacillati</taxon>
        <taxon>Actinomycetota</taxon>
        <taxon>Actinomycetes</taxon>
        <taxon>Micrococcales</taxon>
        <taxon>Dermacoccaceae</taxon>
        <taxon>Luteipulveratus</taxon>
    </lineage>
</organism>